<dbReference type="GO" id="GO:0016705">
    <property type="term" value="F:oxidoreductase activity, acting on paired donors, with incorporation or reduction of molecular oxygen"/>
    <property type="evidence" value="ECO:0007669"/>
    <property type="project" value="InterPro"/>
</dbReference>
<dbReference type="PANTHER" id="PTHR24305">
    <property type="entry name" value="CYTOCHROME P450"/>
    <property type="match status" value="1"/>
</dbReference>
<keyword evidence="6" id="KW-0503">Monooxygenase</keyword>
<dbReference type="AlphaFoldDB" id="A0AAJ0E9X4"/>
<dbReference type="InterPro" id="IPR036396">
    <property type="entry name" value="Cyt_P450_sf"/>
</dbReference>
<accession>A0AAJ0E9X4</accession>
<evidence type="ECO:0000313" key="8">
    <source>
        <dbReference type="EMBL" id="KAK1624479.1"/>
    </source>
</evidence>
<dbReference type="PROSITE" id="PS00086">
    <property type="entry name" value="CYTOCHROME_P450"/>
    <property type="match status" value="1"/>
</dbReference>
<evidence type="ECO:0000256" key="7">
    <source>
        <dbReference type="SAM" id="Phobius"/>
    </source>
</evidence>
<keyword evidence="9" id="KW-1185">Reference proteome</keyword>
<protein>
    <submittedName>
        <fullName evidence="8">Cytochrome P450</fullName>
    </submittedName>
</protein>
<evidence type="ECO:0000256" key="5">
    <source>
        <dbReference type="PIRSR" id="PIRSR602401-1"/>
    </source>
</evidence>
<dbReference type="PRINTS" id="PR00385">
    <property type="entry name" value="P450"/>
</dbReference>
<comment type="caution">
    <text evidence="8">The sequence shown here is derived from an EMBL/GenBank/DDBJ whole genome shotgun (WGS) entry which is preliminary data.</text>
</comment>
<evidence type="ECO:0000313" key="9">
    <source>
        <dbReference type="Proteomes" id="UP001243989"/>
    </source>
</evidence>
<evidence type="ECO:0000256" key="2">
    <source>
        <dbReference type="ARBA" id="ARBA00022617"/>
    </source>
</evidence>
<gene>
    <name evidence="8" type="ORF">BDP81DRAFT_464629</name>
</gene>
<evidence type="ECO:0000256" key="4">
    <source>
        <dbReference type="ARBA" id="ARBA00023004"/>
    </source>
</evidence>
<proteinExistence type="inferred from homology"/>
<organism evidence="8 9">
    <name type="scientific">Colletotrichum phormii</name>
    <dbReference type="NCBI Taxonomy" id="359342"/>
    <lineage>
        <taxon>Eukaryota</taxon>
        <taxon>Fungi</taxon>
        <taxon>Dikarya</taxon>
        <taxon>Ascomycota</taxon>
        <taxon>Pezizomycotina</taxon>
        <taxon>Sordariomycetes</taxon>
        <taxon>Hypocreomycetidae</taxon>
        <taxon>Glomerellales</taxon>
        <taxon>Glomerellaceae</taxon>
        <taxon>Colletotrichum</taxon>
        <taxon>Colletotrichum acutatum species complex</taxon>
    </lineage>
</organism>
<dbReference type="InterPro" id="IPR017972">
    <property type="entry name" value="Cyt_P450_CS"/>
</dbReference>
<feature type="transmembrane region" description="Helical" evidence="7">
    <location>
        <begin position="20"/>
        <end position="41"/>
    </location>
</feature>
<dbReference type="InterPro" id="IPR002401">
    <property type="entry name" value="Cyt_P450_E_grp-I"/>
</dbReference>
<keyword evidence="3 5" id="KW-0479">Metal-binding</keyword>
<name>A0AAJ0E9X4_9PEZI</name>
<keyword evidence="2 5" id="KW-0349">Heme</keyword>
<dbReference type="GO" id="GO:0005506">
    <property type="term" value="F:iron ion binding"/>
    <property type="evidence" value="ECO:0007669"/>
    <property type="project" value="InterPro"/>
</dbReference>
<evidence type="ECO:0000256" key="1">
    <source>
        <dbReference type="ARBA" id="ARBA00001971"/>
    </source>
</evidence>
<keyword evidence="7" id="KW-1133">Transmembrane helix</keyword>
<sequence length="483" mass="55070">MESTRDLSFFPSISWAAARWTQILGVGLVAWALYGTFLAIYRVTLHPLAKFPGPKFAGATYGYEVWFDVVRWGKFMHDFKSPIVRINPDEAHCNDPEFVDIIYANGSKKRNKSKMFVEGFAAEAGFGTVDHAHHRPRRAAASKYFSRVQIAKLEWVIHQDAQRLCDKFLRDYCFGQPFGFLQQPDWEPNFKEAVYVMLQLIHIMRHFPWTTWLMEAVPLLMVRQTKSAYEAGINRDRTTVTHSLLESNLPPEEKTIKRLTGEATLMLAAGTETTASALSVCTYHLLRNPDVVEKIKAELLSVTTDPKQIPTWATLERLPYFGASIMEALRMGYGYPSRLPRIAPDEDLVYQGTRTPPGASAPVEVTHVIPRGYASGMSAWIMHHDERVFPDSNKFLPERWLDEDGQRRRGLERYLLTFSKGSRQCLGMQLAYCELHVAIAARTLRVLPQLRLYETTDADIEYDYDLAVAMPKKGSKGIRLEVV</sequence>
<dbReference type="RefSeq" id="XP_060440474.1">
    <property type="nucleotide sequence ID" value="XM_060594170.1"/>
</dbReference>
<dbReference type="GO" id="GO:0020037">
    <property type="term" value="F:heme binding"/>
    <property type="evidence" value="ECO:0007669"/>
    <property type="project" value="InterPro"/>
</dbReference>
<keyword evidence="4 5" id="KW-0408">Iron</keyword>
<dbReference type="PANTHER" id="PTHR24305:SF147">
    <property type="entry name" value="P450, PUTATIVE (EUROFUNG)-RELATED"/>
    <property type="match status" value="1"/>
</dbReference>
<dbReference type="InterPro" id="IPR001128">
    <property type="entry name" value="Cyt_P450"/>
</dbReference>
<dbReference type="SUPFAM" id="SSF48264">
    <property type="entry name" value="Cytochrome P450"/>
    <property type="match status" value="1"/>
</dbReference>
<dbReference type="InterPro" id="IPR050121">
    <property type="entry name" value="Cytochrome_P450_monoxygenase"/>
</dbReference>
<reference evidence="8" key="1">
    <citation type="submission" date="2021-06" db="EMBL/GenBank/DDBJ databases">
        <title>Comparative genomics, transcriptomics and evolutionary studies reveal genomic signatures of adaptation to plant cell wall in hemibiotrophic fungi.</title>
        <authorList>
            <consortium name="DOE Joint Genome Institute"/>
            <person name="Baroncelli R."/>
            <person name="Diaz J.F."/>
            <person name="Benocci T."/>
            <person name="Peng M."/>
            <person name="Battaglia E."/>
            <person name="Haridas S."/>
            <person name="Andreopoulos W."/>
            <person name="Labutti K."/>
            <person name="Pangilinan J."/>
            <person name="Floch G.L."/>
            <person name="Makela M.R."/>
            <person name="Henrissat B."/>
            <person name="Grigoriev I.V."/>
            <person name="Crouch J.A."/>
            <person name="De Vries R.P."/>
            <person name="Sukno S.A."/>
            <person name="Thon M.R."/>
        </authorList>
    </citation>
    <scope>NUCLEOTIDE SEQUENCE</scope>
    <source>
        <strain evidence="8">CBS 102054</strain>
    </source>
</reference>
<keyword evidence="7" id="KW-0472">Membrane</keyword>
<dbReference type="Pfam" id="PF00067">
    <property type="entry name" value="p450"/>
    <property type="match status" value="1"/>
</dbReference>
<feature type="binding site" description="axial binding residue" evidence="5">
    <location>
        <position position="425"/>
    </location>
    <ligand>
        <name>heme</name>
        <dbReference type="ChEBI" id="CHEBI:30413"/>
    </ligand>
    <ligandPart>
        <name>Fe</name>
        <dbReference type="ChEBI" id="CHEBI:18248"/>
    </ligandPart>
</feature>
<comment type="cofactor">
    <cofactor evidence="1 5">
        <name>heme</name>
        <dbReference type="ChEBI" id="CHEBI:30413"/>
    </cofactor>
</comment>
<dbReference type="CDD" id="cd11062">
    <property type="entry name" value="CYP58-like"/>
    <property type="match status" value="1"/>
</dbReference>
<keyword evidence="7" id="KW-0812">Transmembrane</keyword>
<evidence type="ECO:0000256" key="3">
    <source>
        <dbReference type="ARBA" id="ARBA00022723"/>
    </source>
</evidence>
<evidence type="ECO:0000256" key="6">
    <source>
        <dbReference type="RuleBase" id="RU000461"/>
    </source>
</evidence>
<dbReference type="EMBL" id="JAHMHQ010000024">
    <property type="protein sequence ID" value="KAK1624479.1"/>
    <property type="molecule type" value="Genomic_DNA"/>
</dbReference>
<dbReference type="GO" id="GO:0004497">
    <property type="term" value="F:monooxygenase activity"/>
    <property type="evidence" value="ECO:0007669"/>
    <property type="project" value="UniProtKB-KW"/>
</dbReference>
<keyword evidence="6" id="KW-0560">Oxidoreductase</keyword>
<comment type="similarity">
    <text evidence="6">Belongs to the cytochrome P450 family.</text>
</comment>
<dbReference type="Proteomes" id="UP001243989">
    <property type="component" value="Unassembled WGS sequence"/>
</dbReference>
<dbReference type="PRINTS" id="PR00463">
    <property type="entry name" value="EP450I"/>
</dbReference>
<dbReference type="Gene3D" id="1.10.630.10">
    <property type="entry name" value="Cytochrome P450"/>
    <property type="match status" value="1"/>
</dbReference>
<dbReference type="GeneID" id="85479032"/>